<proteinExistence type="predicted"/>
<organism evidence="1 2">
    <name type="scientific">Pontivivens ytuae</name>
    <dbReference type="NCBI Taxonomy" id="2789856"/>
    <lineage>
        <taxon>Bacteria</taxon>
        <taxon>Pseudomonadati</taxon>
        <taxon>Pseudomonadota</taxon>
        <taxon>Alphaproteobacteria</taxon>
        <taxon>Rhodobacterales</taxon>
        <taxon>Paracoccaceae</taxon>
        <taxon>Pontivivens</taxon>
    </lineage>
</organism>
<evidence type="ECO:0000313" key="1">
    <source>
        <dbReference type="EMBL" id="QPH55481.1"/>
    </source>
</evidence>
<dbReference type="InterPro" id="IPR025528">
    <property type="entry name" value="BrnA_antitoxin"/>
</dbReference>
<gene>
    <name evidence="1" type="ORF">I0K15_07025</name>
</gene>
<dbReference type="KEGG" id="poz:I0K15_07025"/>
<dbReference type="AlphaFoldDB" id="A0A7S9LUN2"/>
<accession>A0A7S9LUN2</accession>
<reference evidence="1 2" key="1">
    <citation type="submission" date="2020-11" db="EMBL/GenBank/DDBJ databases">
        <title>Description of Pontivivens ytuae sp. nov. isolated from deep sea sediment of Mariana Trench.</title>
        <authorList>
            <person name="Wang Z."/>
            <person name="Sun Q.-L."/>
            <person name="Xu X.-D."/>
            <person name="Tang Y.-Z."/>
            <person name="Zhang J."/>
        </authorList>
    </citation>
    <scope>NUCLEOTIDE SEQUENCE [LARGE SCALE GENOMIC DNA]</scope>
    <source>
        <strain evidence="1 2">MT2928</strain>
    </source>
</reference>
<dbReference type="Proteomes" id="UP000594800">
    <property type="component" value="Chromosome"/>
</dbReference>
<keyword evidence="2" id="KW-1185">Reference proteome</keyword>
<dbReference type="EMBL" id="CP064942">
    <property type="protein sequence ID" value="QPH55481.1"/>
    <property type="molecule type" value="Genomic_DNA"/>
</dbReference>
<evidence type="ECO:0000313" key="2">
    <source>
        <dbReference type="Proteomes" id="UP000594800"/>
    </source>
</evidence>
<protein>
    <submittedName>
        <fullName evidence="1">BrnA antitoxin family protein</fullName>
    </submittedName>
</protein>
<name>A0A7S9LUN2_9RHOB</name>
<sequence length="112" mass="13119">MADEFERKKTKAELRREAELAAELARLHVETQKMMHEWEHLPSAWRSIEDEPLTPHRTRVTLRLDTDMVKFYRAIGPGDQSRINAILRAYMLARLAKVIEGPLDQDWLGRPV</sequence>
<dbReference type="Pfam" id="PF14384">
    <property type="entry name" value="BrnA_antitoxin"/>
    <property type="match status" value="1"/>
</dbReference>
<dbReference type="RefSeq" id="WP_196104680.1">
    <property type="nucleotide sequence ID" value="NZ_CP064942.1"/>
</dbReference>